<dbReference type="SMART" id="SM00507">
    <property type="entry name" value="HNHc"/>
    <property type="match status" value="1"/>
</dbReference>
<accession>A0A7T7CBU8</accession>
<keyword evidence="3" id="KW-0255">Endonuclease</keyword>
<dbReference type="Proteomes" id="UP000595823">
    <property type="component" value="Chromosome"/>
</dbReference>
<dbReference type="CDD" id="cd00085">
    <property type="entry name" value="HNHc"/>
    <property type="match status" value="1"/>
</dbReference>
<dbReference type="GO" id="GO:0008270">
    <property type="term" value="F:zinc ion binding"/>
    <property type="evidence" value="ECO:0007669"/>
    <property type="project" value="InterPro"/>
</dbReference>
<organism evidence="3 4">
    <name type="scientific">Salicibibacter cibarius</name>
    <dbReference type="NCBI Taxonomy" id="2743000"/>
    <lineage>
        <taxon>Bacteria</taxon>
        <taxon>Bacillati</taxon>
        <taxon>Bacillota</taxon>
        <taxon>Bacilli</taxon>
        <taxon>Bacillales</taxon>
        <taxon>Bacillaceae</taxon>
        <taxon>Salicibibacter</taxon>
    </lineage>
</organism>
<dbReference type="KEGG" id="scia:HUG15_12160"/>
<sequence>MLVFVKNKHGESLMPCKPQKARRLLKQKKAKIVSYEPFTIQLLYGSSGYKQNVNIGVDLGAKDTGVAITSEDKVLAKGDIETRQDVKNLLNTRRAYRQSRRHRKTRYRKPRFDNRKRPDGWLPPSIESRIQNTFRWIDKFYSLVPNPTLTIEVGKFDPHKMINPDIQGIDYQKGQTYGYYDVRYFVFARDNYTCQVCKKQSKILNTHHIVYRSHGGSDRADNLITVCTDCHTHENHKKGKILWEWMMEGKKLPSYKEGTFMNVFRRRVFDKYSDVNITYGSVTTPKRKALGLDKTHYNDAIAISGIDKIDYDTYSIFKIKQFRKKKRSLHEATARKGRKCKNTISQRNIKNKPFLNDPPALAGGFGHKLSATESRISD</sequence>
<keyword evidence="4" id="KW-1185">Reference proteome</keyword>
<dbReference type="AlphaFoldDB" id="A0A7T7CBU8"/>
<dbReference type="Pfam" id="PF01844">
    <property type="entry name" value="HNH"/>
    <property type="match status" value="1"/>
</dbReference>
<reference evidence="3 4" key="1">
    <citation type="submission" date="2020-06" db="EMBL/GenBank/DDBJ databases">
        <title>Genomic analysis of Salicibibacter sp. NKC5-3.</title>
        <authorList>
            <person name="Oh Y.J."/>
        </authorList>
    </citation>
    <scope>NUCLEOTIDE SEQUENCE [LARGE SCALE GENOMIC DNA]</scope>
    <source>
        <strain evidence="3 4">NKC5-3</strain>
    </source>
</reference>
<dbReference type="InterPro" id="IPR003615">
    <property type="entry name" value="HNH_nuc"/>
</dbReference>
<dbReference type="GO" id="GO:0004519">
    <property type="term" value="F:endonuclease activity"/>
    <property type="evidence" value="ECO:0007669"/>
    <property type="project" value="UniProtKB-KW"/>
</dbReference>
<evidence type="ECO:0000256" key="1">
    <source>
        <dbReference type="SAM" id="MobiDB-lite"/>
    </source>
</evidence>
<dbReference type="Pfam" id="PF14239">
    <property type="entry name" value="RRXRR"/>
    <property type="match status" value="1"/>
</dbReference>
<dbReference type="RefSeq" id="WP_200123368.1">
    <property type="nucleotide sequence ID" value="NZ_CP054705.1"/>
</dbReference>
<dbReference type="InterPro" id="IPR025938">
    <property type="entry name" value="RRXRR_dom"/>
</dbReference>
<dbReference type="InterPro" id="IPR002711">
    <property type="entry name" value="HNH"/>
</dbReference>
<gene>
    <name evidence="3" type="ORF">HUG15_12160</name>
</gene>
<evidence type="ECO:0000259" key="2">
    <source>
        <dbReference type="SMART" id="SM00507"/>
    </source>
</evidence>
<dbReference type="NCBIfam" id="NF040563">
    <property type="entry name" value="guided_IscB"/>
    <property type="match status" value="1"/>
</dbReference>
<evidence type="ECO:0000313" key="4">
    <source>
        <dbReference type="Proteomes" id="UP000595823"/>
    </source>
</evidence>
<dbReference type="Gene3D" id="1.10.30.50">
    <property type="match status" value="1"/>
</dbReference>
<keyword evidence="3" id="KW-0378">Hydrolase</keyword>
<feature type="domain" description="HNH nuclease" evidence="2">
    <location>
        <begin position="181"/>
        <end position="232"/>
    </location>
</feature>
<dbReference type="PANTHER" id="PTHR33877:SF2">
    <property type="entry name" value="OS07G0170200 PROTEIN"/>
    <property type="match status" value="1"/>
</dbReference>
<feature type="region of interest" description="Disordered" evidence="1">
    <location>
        <begin position="330"/>
        <end position="356"/>
    </location>
</feature>
<dbReference type="PANTHER" id="PTHR33877">
    <property type="entry name" value="SLL1193 PROTEIN"/>
    <property type="match status" value="1"/>
</dbReference>
<dbReference type="EMBL" id="CP054705">
    <property type="protein sequence ID" value="QQK76235.1"/>
    <property type="molecule type" value="Genomic_DNA"/>
</dbReference>
<keyword evidence="3" id="KW-0540">Nuclease</keyword>
<protein>
    <submittedName>
        <fullName evidence="3">HNH endonuclease</fullName>
    </submittedName>
</protein>
<dbReference type="InterPro" id="IPR052892">
    <property type="entry name" value="NA-targeting_endonuclease"/>
</dbReference>
<name>A0A7T7CBU8_9BACI</name>
<dbReference type="GO" id="GO:0003676">
    <property type="term" value="F:nucleic acid binding"/>
    <property type="evidence" value="ECO:0007669"/>
    <property type="project" value="InterPro"/>
</dbReference>
<evidence type="ECO:0000313" key="3">
    <source>
        <dbReference type="EMBL" id="QQK76235.1"/>
    </source>
</evidence>
<proteinExistence type="predicted"/>
<dbReference type="InterPro" id="IPR047693">
    <property type="entry name" value="RNA-guided_IscB-like"/>
</dbReference>